<protein>
    <submittedName>
        <fullName evidence="1">Uncharacterized protein</fullName>
    </submittedName>
</protein>
<dbReference type="EMBL" id="PXXU01000030">
    <property type="protein sequence ID" value="PSJ16978.1"/>
    <property type="molecule type" value="Genomic_DNA"/>
</dbReference>
<dbReference type="OrthoDB" id="8566278at2"/>
<dbReference type="Proteomes" id="UP000241912">
    <property type="component" value="Unassembled WGS sequence"/>
</dbReference>
<accession>A0A2P7NU68</accession>
<gene>
    <name evidence="1" type="ORF">C7H79_10450</name>
</gene>
<dbReference type="PROSITE" id="PS51318">
    <property type="entry name" value="TAT"/>
    <property type="match status" value="1"/>
</dbReference>
<proteinExistence type="predicted"/>
<evidence type="ECO:0000313" key="2">
    <source>
        <dbReference type="Proteomes" id="UP000241912"/>
    </source>
</evidence>
<comment type="caution">
    <text evidence="1">The sequence shown here is derived from an EMBL/GenBank/DDBJ whole genome shotgun (WGS) entry which is preliminary data.</text>
</comment>
<reference evidence="1 2" key="1">
    <citation type="submission" date="2018-03" db="EMBL/GenBank/DDBJ databases">
        <title>Draft genome of Nitrosomonas supralitoralis APG5.</title>
        <authorList>
            <person name="Urakawa H."/>
            <person name="Lopez J.V."/>
        </authorList>
    </citation>
    <scope>NUCLEOTIDE SEQUENCE [LARGE SCALE GENOMIC DNA]</scope>
    <source>
        <strain evidence="1 2">APG5</strain>
    </source>
</reference>
<organism evidence="1 2">
    <name type="scientific">Nitrosomonas supralitoralis</name>
    <dbReference type="NCBI Taxonomy" id="2116706"/>
    <lineage>
        <taxon>Bacteria</taxon>
        <taxon>Pseudomonadati</taxon>
        <taxon>Pseudomonadota</taxon>
        <taxon>Betaproteobacteria</taxon>
        <taxon>Nitrosomonadales</taxon>
        <taxon>Nitrosomonadaceae</taxon>
        <taxon>Nitrosomonas</taxon>
    </lineage>
</organism>
<keyword evidence="2" id="KW-1185">Reference proteome</keyword>
<evidence type="ECO:0000313" key="1">
    <source>
        <dbReference type="EMBL" id="PSJ16978.1"/>
    </source>
</evidence>
<dbReference type="AlphaFoldDB" id="A0A2P7NU68"/>
<name>A0A2P7NU68_9PROT</name>
<dbReference type="InterPro" id="IPR006311">
    <property type="entry name" value="TAT_signal"/>
</dbReference>
<dbReference type="RefSeq" id="WP_106707217.1">
    <property type="nucleotide sequence ID" value="NZ_PXXU01000030.1"/>
</dbReference>
<sequence length="315" mass="34356">MNETRRSLIKGMLTGGTLLAFGIPTVTQAVSLSQTFSGSTRNCQLLLGNTPLDEAFAKGAQTACTHYSSYRQGTLPTFKLEDELLTNPLRIVDLLMQSSNMRWIAIMDHGSAAIFTEMVRNFEGRLLSLGSHSSSSGTDASFPMRHMWTTATPVYSAGRLLASLLTQSQHDFFIVENFLGQAVVDSAMKDSSLAGFSSYRLTEQPATHLHCAGVSPLEASQLIGWRASEDWKSVLSQRDESSIDLDQAATGTTIEHLRFDNWIEATGYAVVATALGIGANQDSCSSRAFVYRSGHRYPDNHGLSGKHFVSFVIDV</sequence>